<keyword evidence="3" id="KW-1003">Cell membrane</keyword>
<dbReference type="InterPro" id="IPR000515">
    <property type="entry name" value="MetI-like"/>
</dbReference>
<comment type="similarity">
    <text evidence="7">Belongs to the binding-protein-dependent transport system permease family.</text>
</comment>
<keyword evidence="5 7" id="KW-1133">Transmembrane helix</keyword>
<evidence type="ECO:0000256" key="1">
    <source>
        <dbReference type="ARBA" id="ARBA00004651"/>
    </source>
</evidence>
<dbReference type="Pfam" id="PF00528">
    <property type="entry name" value="BPD_transp_1"/>
    <property type="match status" value="1"/>
</dbReference>
<evidence type="ECO:0000256" key="2">
    <source>
        <dbReference type="ARBA" id="ARBA00022448"/>
    </source>
</evidence>
<evidence type="ECO:0000259" key="8">
    <source>
        <dbReference type="PROSITE" id="PS50928"/>
    </source>
</evidence>
<feature type="domain" description="ABC transmembrane type-1" evidence="8">
    <location>
        <begin position="75"/>
        <end position="259"/>
    </location>
</feature>
<comment type="subcellular location">
    <subcellularLocation>
        <location evidence="1 7">Cell membrane</location>
        <topology evidence="1 7">Multi-pass membrane protein</topology>
    </subcellularLocation>
</comment>
<gene>
    <name evidence="9" type="ORF">GCM10009784_03410</name>
</gene>
<name>A0ABN3AN22_9MICC</name>
<dbReference type="PANTHER" id="PTHR30151">
    <property type="entry name" value="ALKANE SULFONATE ABC TRANSPORTER-RELATED, MEMBRANE SUBUNIT"/>
    <property type="match status" value="1"/>
</dbReference>
<evidence type="ECO:0000256" key="6">
    <source>
        <dbReference type="ARBA" id="ARBA00023136"/>
    </source>
</evidence>
<dbReference type="CDD" id="cd06261">
    <property type="entry name" value="TM_PBP2"/>
    <property type="match status" value="1"/>
</dbReference>
<comment type="caution">
    <text evidence="9">The sequence shown here is derived from an EMBL/GenBank/DDBJ whole genome shotgun (WGS) entry which is preliminary data.</text>
</comment>
<sequence>MPQLAEPRRSAQSVPTVSRARRHGGVLLTLAPVVTLAVVLGLWAAASSINGGTGPSDLFAALGRLWHSGEVVQGVATSLSRGVPGFLLSVLVGTVLALGLSASIWLRAAVAPYMTFLLTLPTVAWVPLAILFFGVTDATVYFVVLTGAVPAIVNGLLAGVDQIQPLHRKVGRVLGAGTWDTALHIVLPAALPAYISGLRQGWAFSWRALMAAEIIAGGQQLGLGLGTLLQRGRELDDVGGVMATILLILVVGVVIEVLVFGPLERHLLRRRGLLTGGSQ</sequence>
<protein>
    <submittedName>
        <fullName evidence="9">ABC transporter permease</fullName>
    </submittedName>
</protein>
<keyword evidence="10" id="KW-1185">Reference proteome</keyword>
<feature type="transmembrane region" description="Helical" evidence="7">
    <location>
        <begin position="26"/>
        <end position="46"/>
    </location>
</feature>
<feature type="transmembrane region" description="Helical" evidence="7">
    <location>
        <begin position="241"/>
        <end position="261"/>
    </location>
</feature>
<accession>A0ABN3AN22</accession>
<feature type="transmembrane region" description="Helical" evidence="7">
    <location>
        <begin position="86"/>
        <end position="106"/>
    </location>
</feature>
<feature type="transmembrane region" description="Helical" evidence="7">
    <location>
        <begin position="140"/>
        <end position="160"/>
    </location>
</feature>
<dbReference type="Gene3D" id="1.10.3720.10">
    <property type="entry name" value="MetI-like"/>
    <property type="match status" value="1"/>
</dbReference>
<dbReference type="Proteomes" id="UP001500974">
    <property type="component" value="Unassembled WGS sequence"/>
</dbReference>
<dbReference type="InterPro" id="IPR035906">
    <property type="entry name" value="MetI-like_sf"/>
</dbReference>
<evidence type="ECO:0000256" key="7">
    <source>
        <dbReference type="RuleBase" id="RU363032"/>
    </source>
</evidence>
<evidence type="ECO:0000256" key="5">
    <source>
        <dbReference type="ARBA" id="ARBA00022989"/>
    </source>
</evidence>
<keyword evidence="2 7" id="KW-0813">Transport</keyword>
<evidence type="ECO:0000256" key="4">
    <source>
        <dbReference type="ARBA" id="ARBA00022692"/>
    </source>
</evidence>
<dbReference type="RefSeq" id="WP_277359352.1">
    <property type="nucleotide sequence ID" value="NZ_BAAAON010000001.1"/>
</dbReference>
<keyword evidence="4 7" id="KW-0812">Transmembrane</keyword>
<proteinExistence type="inferred from homology"/>
<dbReference type="EMBL" id="BAAAON010000001">
    <property type="protein sequence ID" value="GAA2172550.1"/>
    <property type="molecule type" value="Genomic_DNA"/>
</dbReference>
<evidence type="ECO:0000313" key="10">
    <source>
        <dbReference type="Proteomes" id="UP001500974"/>
    </source>
</evidence>
<evidence type="ECO:0000313" key="9">
    <source>
        <dbReference type="EMBL" id="GAA2172550.1"/>
    </source>
</evidence>
<evidence type="ECO:0000256" key="3">
    <source>
        <dbReference type="ARBA" id="ARBA00022475"/>
    </source>
</evidence>
<dbReference type="PANTHER" id="PTHR30151:SF40">
    <property type="entry name" value="TRANSPORT SYSTEM INTEGRAL MEMBRANE PROTEIN"/>
    <property type="match status" value="1"/>
</dbReference>
<organism evidence="9 10">
    <name type="scientific">Arthrobacter parietis</name>
    <dbReference type="NCBI Taxonomy" id="271434"/>
    <lineage>
        <taxon>Bacteria</taxon>
        <taxon>Bacillati</taxon>
        <taxon>Actinomycetota</taxon>
        <taxon>Actinomycetes</taxon>
        <taxon>Micrococcales</taxon>
        <taxon>Micrococcaceae</taxon>
        <taxon>Arthrobacter</taxon>
    </lineage>
</organism>
<feature type="transmembrane region" description="Helical" evidence="7">
    <location>
        <begin position="113"/>
        <end position="134"/>
    </location>
</feature>
<dbReference type="SUPFAM" id="SSF161098">
    <property type="entry name" value="MetI-like"/>
    <property type="match status" value="1"/>
</dbReference>
<keyword evidence="6 7" id="KW-0472">Membrane</keyword>
<reference evidence="10" key="1">
    <citation type="journal article" date="2019" name="Int. J. Syst. Evol. Microbiol.">
        <title>The Global Catalogue of Microorganisms (GCM) 10K type strain sequencing project: providing services to taxonomists for standard genome sequencing and annotation.</title>
        <authorList>
            <consortium name="The Broad Institute Genomics Platform"/>
            <consortium name="The Broad Institute Genome Sequencing Center for Infectious Disease"/>
            <person name="Wu L."/>
            <person name="Ma J."/>
        </authorList>
    </citation>
    <scope>NUCLEOTIDE SEQUENCE [LARGE SCALE GENOMIC DNA]</scope>
    <source>
        <strain evidence="10">JCM 14917</strain>
    </source>
</reference>
<dbReference type="PROSITE" id="PS50928">
    <property type="entry name" value="ABC_TM1"/>
    <property type="match status" value="1"/>
</dbReference>